<feature type="domain" description="Dienelactone hydrolase" evidence="2">
    <location>
        <begin position="29"/>
        <end position="290"/>
    </location>
</feature>
<reference evidence="3 4" key="1">
    <citation type="journal article" date="2013" name="Int. J. Syst. Evol. Microbiol.">
        <title>Celerinatantimonas yamalensis sp. nov., a cold-adapted diazotrophic bacterium from a cold permafrost brine.</title>
        <authorList>
            <person name="Shcherbakova V."/>
            <person name="Chuvilskaya N."/>
            <person name="Rivkina E."/>
            <person name="Demidov N."/>
            <person name="Uchaeva V."/>
            <person name="Suetin S."/>
            <person name="Suzina N."/>
            <person name="Gilichinsky D."/>
        </authorList>
    </citation>
    <scope>NUCLEOTIDE SEQUENCE [LARGE SCALE GENOMIC DNA]</scope>
    <source>
        <strain evidence="3 4">C7</strain>
    </source>
</reference>
<dbReference type="PANTHER" id="PTHR22946">
    <property type="entry name" value="DIENELACTONE HYDROLASE DOMAIN-CONTAINING PROTEIN-RELATED"/>
    <property type="match status" value="1"/>
</dbReference>
<evidence type="ECO:0000313" key="4">
    <source>
        <dbReference type="Proteomes" id="UP001629953"/>
    </source>
</evidence>
<sequence length="293" mass="32453">MQTQVLPIDTMTLSDEQLLSGDAGTPTMIAGVLRLPSACSQPLVVLLHGSSGYHDQIDEWVARFNQQSIATFVIDSFTGRGLSNVDTNQSDLGRLSSIVDAYAALARLCQHPSIDAKKIALMGFSRGGQGALYAAMSRFSKRFSQAPNHFAAFVSFYPNCSFQYIDDTQLVDRPIRIFHGECDDFNPIAASQMFTQRAQQAGADIQLISYPDAQHGFDSQALPERIFRSKSQSTRHCQIIEQTPGQLINQATGNRFSYSDTTIERGTHLGYQAKAAQDAQRRVSEFFKQVFHL</sequence>
<evidence type="ECO:0000259" key="2">
    <source>
        <dbReference type="Pfam" id="PF01738"/>
    </source>
</evidence>
<evidence type="ECO:0000256" key="1">
    <source>
        <dbReference type="ARBA" id="ARBA00022801"/>
    </source>
</evidence>
<dbReference type="InterPro" id="IPR002925">
    <property type="entry name" value="Dienelactn_hydro"/>
</dbReference>
<comment type="caution">
    <text evidence="3">The sequence shown here is derived from an EMBL/GenBank/DDBJ whole genome shotgun (WGS) entry which is preliminary data.</text>
</comment>
<dbReference type="EMBL" id="JBEQCT010000001">
    <property type="protein sequence ID" value="MFM2484284.1"/>
    <property type="molecule type" value="Genomic_DNA"/>
</dbReference>
<dbReference type="Pfam" id="PF01738">
    <property type="entry name" value="DLH"/>
    <property type="match status" value="1"/>
</dbReference>
<gene>
    <name evidence="3" type="ORF">ABUE30_04250</name>
</gene>
<organism evidence="3 4">
    <name type="scientific">Celerinatantimonas yamalensis</name>
    <dbReference type="NCBI Taxonomy" id="559956"/>
    <lineage>
        <taxon>Bacteria</taxon>
        <taxon>Pseudomonadati</taxon>
        <taxon>Pseudomonadota</taxon>
        <taxon>Gammaproteobacteria</taxon>
        <taxon>Celerinatantimonadaceae</taxon>
        <taxon>Celerinatantimonas</taxon>
    </lineage>
</organism>
<dbReference type="InterPro" id="IPR029058">
    <property type="entry name" value="AB_hydrolase_fold"/>
</dbReference>
<evidence type="ECO:0000313" key="3">
    <source>
        <dbReference type="EMBL" id="MFM2484284.1"/>
    </source>
</evidence>
<keyword evidence="1 3" id="KW-0378">Hydrolase</keyword>
<name>A0ABW9G4H0_9GAMM</name>
<dbReference type="SUPFAM" id="SSF53474">
    <property type="entry name" value="alpha/beta-Hydrolases"/>
    <property type="match status" value="1"/>
</dbReference>
<dbReference type="GO" id="GO:0016787">
    <property type="term" value="F:hydrolase activity"/>
    <property type="evidence" value="ECO:0007669"/>
    <property type="project" value="UniProtKB-KW"/>
</dbReference>
<dbReference type="Gene3D" id="3.40.50.1820">
    <property type="entry name" value="alpha/beta hydrolase"/>
    <property type="match status" value="1"/>
</dbReference>
<dbReference type="RefSeq" id="WP_408622418.1">
    <property type="nucleotide sequence ID" value="NZ_JBEQCT010000001.1"/>
</dbReference>
<protein>
    <submittedName>
        <fullName evidence="3">Dienelactone hydrolase family protein</fullName>
    </submittedName>
</protein>
<accession>A0ABW9G4H0</accession>
<dbReference type="Proteomes" id="UP001629953">
    <property type="component" value="Unassembled WGS sequence"/>
</dbReference>
<dbReference type="InterPro" id="IPR050261">
    <property type="entry name" value="FrsA_esterase"/>
</dbReference>
<dbReference type="PANTHER" id="PTHR22946:SF9">
    <property type="entry name" value="POLYKETIDE TRANSFERASE AF380"/>
    <property type="match status" value="1"/>
</dbReference>
<keyword evidence="4" id="KW-1185">Reference proteome</keyword>
<proteinExistence type="predicted"/>